<comment type="similarity">
    <text evidence="1 3">Belongs to the short-chain dehydrogenases/reductases (SDR) family.</text>
</comment>
<dbReference type="Pfam" id="PF00106">
    <property type="entry name" value="adh_short"/>
    <property type="match status" value="1"/>
</dbReference>
<evidence type="ECO:0000313" key="5">
    <source>
        <dbReference type="EMBL" id="MCP2161205.1"/>
    </source>
</evidence>
<proteinExistence type="inferred from homology"/>
<accession>A0ABT1H1U0</accession>
<dbReference type="PRINTS" id="PR00080">
    <property type="entry name" value="SDRFAMILY"/>
</dbReference>
<dbReference type="Proteomes" id="UP001205740">
    <property type="component" value="Unassembled WGS sequence"/>
</dbReference>
<sequence length="300" mass="32095">MGARDLLFMRPPVPDLAGRSVFVTGAAGGIGRALAVAAADAGARVAITDIDGTGLRETESLITVAGGTVLDASAGDITDHEWVDALAARIIDRHGVVDVVCNVAGVSAWGTVENLSHETWRRMVEVNLMGPIHVIEAFVPPLVHRGRGGHLVNVSSAAGLLALPWHAAYSASKFGIRGVSEVLRFDLRRHRIGVSLVVPGAVATPLVGTVDIAGIDRDHPSVRKAVGQFESRAVSPESAAASIIDGIRHNRYMVYTSLDIRVGYWFARKFALPYEVVMRIANDRFDRLARISRATSRRTG</sequence>
<evidence type="ECO:0000313" key="6">
    <source>
        <dbReference type="Proteomes" id="UP001205740"/>
    </source>
</evidence>
<dbReference type="PANTHER" id="PTHR44196:SF1">
    <property type="entry name" value="DEHYDROGENASE_REDUCTASE SDR FAMILY MEMBER 7B"/>
    <property type="match status" value="1"/>
</dbReference>
<organism evidence="5 6">
    <name type="scientific">Williamsia serinedens</name>
    <dbReference type="NCBI Taxonomy" id="391736"/>
    <lineage>
        <taxon>Bacteria</taxon>
        <taxon>Bacillati</taxon>
        <taxon>Actinomycetota</taxon>
        <taxon>Actinomycetes</taxon>
        <taxon>Mycobacteriales</taxon>
        <taxon>Nocardiaceae</taxon>
        <taxon>Williamsia</taxon>
    </lineage>
</organism>
<evidence type="ECO:0000256" key="2">
    <source>
        <dbReference type="ARBA" id="ARBA00023002"/>
    </source>
</evidence>
<dbReference type="PROSITE" id="PS00061">
    <property type="entry name" value="ADH_SHORT"/>
    <property type="match status" value="1"/>
</dbReference>
<dbReference type="PRINTS" id="PR00081">
    <property type="entry name" value="GDHRDH"/>
</dbReference>
<evidence type="ECO:0000256" key="3">
    <source>
        <dbReference type="RuleBase" id="RU000363"/>
    </source>
</evidence>
<reference evidence="5 6" key="1">
    <citation type="submission" date="2022-06" db="EMBL/GenBank/DDBJ databases">
        <title>Genomic Encyclopedia of Archaeal and Bacterial Type Strains, Phase II (KMG-II): from individual species to whole genera.</title>
        <authorList>
            <person name="Goeker M."/>
        </authorList>
    </citation>
    <scope>NUCLEOTIDE SEQUENCE [LARGE SCALE GENOMIC DNA]</scope>
    <source>
        <strain evidence="5 6">DSM 45037</strain>
    </source>
</reference>
<dbReference type="PANTHER" id="PTHR44196">
    <property type="entry name" value="DEHYDROGENASE/REDUCTASE SDR FAMILY MEMBER 7B"/>
    <property type="match status" value="1"/>
</dbReference>
<dbReference type="SMART" id="SM00822">
    <property type="entry name" value="PKS_KR"/>
    <property type="match status" value="1"/>
</dbReference>
<comment type="caution">
    <text evidence="5">The sequence shown here is derived from an EMBL/GenBank/DDBJ whole genome shotgun (WGS) entry which is preliminary data.</text>
</comment>
<dbReference type="Gene3D" id="3.40.50.720">
    <property type="entry name" value="NAD(P)-binding Rossmann-like Domain"/>
    <property type="match status" value="1"/>
</dbReference>
<name>A0ABT1H1U0_9NOCA</name>
<dbReference type="InterPro" id="IPR036291">
    <property type="entry name" value="NAD(P)-bd_dom_sf"/>
</dbReference>
<dbReference type="InterPro" id="IPR057326">
    <property type="entry name" value="KR_dom"/>
</dbReference>
<evidence type="ECO:0000256" key="1">
    <source>
        <dbReference type="ARBA" id="ARBA00006484"/>
    </source>
</evidence>
<dbReference type="InterPro" id="IPR002347">
    <property type="entry name" value="SDR_fam"/>
</dbReference>
<dbReference type="NCBIfam" id="NF005881">
    <property type="entry name" value="PRK07832.1"/>
    <property type="match status" value="1"/>
</dbReference>
<dbReference type="RefSeq" id="WP_253654786.1">
    <property type="nucleotide sequence ID" value="NZ_BAAAOE010000002.1"/>
</dbReference>
<gene>
    <name evidence="5" type="ORF">LX12_002400</name>
</gene>
<keyword evidence="2" id="KW-0560">Oxidoreductase</keyword>
<dbReference type="SUPFAM" id="SSF51735">
    <property type="entry name" value="NAD(P)-binding Rossmann-fold domains"/>
    <property type="match status" value="1"/>
</dbReference>
<evidence type="ECO:0000259" key="4">
    <source>
        <dbReference type="SMART" id="SM00822"/>
    </source>
</evidence>
<dbReference type="InterPro" id="IPR020904">
    <property type="entry name" value="Sc_DH/Rdtase_CS"/>
</dbReference>
<dbReference type="EMBL" id="JAMTCG010000004">
    <property type="protein sequence ID" value="MCP2161205.1"/>
    <property type="molecule type" value="Genomic_DNA"/>
</dbReference>
<feature type="domain" description="Ketoreductase" evidence="4">
    <location>
        <begin position="19"/>
        <end position="205"/>
    </location>
</feature>
<keyword evidence="6" id="KW-1185">Reference proteome</keyword>
<protein>
    <submittedName>
        <fullName evidence="5">Short-chain dehydrogenase</fullName>
    </submittedName>
</protein>
<dbReference type="CDD" id="cd05233">
    <property type="entry name" value="SDR_c"/>
    <property type="match status" value="1"/>
</dbReference>